<evidence type="ECO:0000313" key="3">
    <source>
        <dbReference type="Proteomes" id="UP001336250"/>
    </source>
</evidence>
<proteinExistence type="predicted"/>
<evidence type="ECO:0000256" key="1">
    <source>
        <dbReference type="SAM" id="MobiDB-lite"/>
    </source>
</evidence>
<organism evidence="2 3">
    <name type="scientific">Aquincola agrisoli</name>
    <dbReference type="NCBI Taxonomy" id="3119538"/>
    <lineage>
        <taxon>Bacteria</taxon>
        <taxon>Pseudomonadati</taxon>
        <taxon>Pseudomonadota</taxon>
        <taxon>Betaproteobacteria</taxon>
        <taxon>Burkholderiales</taxon>
        <taxon>Sphaerotilaceae</taxon>
        <taxon>Aquincola</taxon>
    </lineage>
</organism>
<dbReference type="Proteomes" id="UP001336250">
    <property type="component" value="Unassembled WGS sequence"/>
</dbReference>
<feature type="region of interest" description="Disordered" evidence="1">
    <location>
        <begin position="1"/>
        <end position="83"/>
    </location>
</feature>
<name>A0AAW9Q8M8_9BURK</name>
<gene>
    <name evidence="2" type="ORF">V4F39_06735</name>
</gene>
<evidence type="ECO:0000313" key="2">
    <source>
        <dbReference type="EMBL" id="MEF7613605.1"/>
    </source>
</evidence>
<feature type="compositionally biased region" description="Polar residues" evidence="1">
    <location>
        <begin position="1"/>
        <end position="15"/>
    </location>
</feature>
<sequence length="159" mass="15283">MNSILPSAAITTVRPTPSPARAEPEPVAAVTPAAAVARRRPEGAPAVPPPGSSGDEAGPAASRTSATPAGPAQPPLQDLELPFSIGFGAGSTHGGGCGCAVCQSWGPLLPAMLKAAGMTQGTGIPAAGPTSSPQRDGVRTAGYGAAVAPAAGSRLDTSA</sequence>
<reference evidence="2 3" key="1">
    <citation type="submission" date="2024-02" db="EMBL/GenBank/DDBJ databases">
        <title>Genome sequence of Aquincola sp. MAHUQ-54.</title>
        <authorList>
            <person name="Huq M.A."/>
        </authorList>
    </citation>
    <scope>NUCLEOTIDE SEQUENCE [LARGE SCALE GENOMIC DNA]</scope>
    <source>
        <strain evidence="2 3">MAHUQ-54</strain>
    </source>
</reference>
<feature type="compositionally biased region" description="Low complexity" evidence="1">
    <location>
        <begin position="19"/>
        <end position="36"/>
    </location>
</feature>
<keyword evidence="3" id="KW-1185">Reference proteome</keyword>
<dbReference type="RefSeq" id="WP_332288548.1">
    <property type="nucleotide sequence ID" value="NZ_JAZIBG010000019.1"/>
</dbReference>
<dbReference type="EMBL" id="JAZIBG010000019">
    <property type="protein sequence ID" value="MEF7613605.1"/>
    <property type="molecule type" value="Genomic_DNA"/>
</dbReference>
<accession>A0AAW9Q8M8</accession>
<protein>
    <submittedName>
        <fullName evidence="2">Uncharacterized protein</fullName>
    </submittedName>
</protein>
<dbReference type="AlphaFoldDB" id="A0AAW9Q8M8"/>
<comment type="caution">
    <text evidence="2">The sequence shown here is derived from an EMBL/GenBank/DDBJ whole genome shotgun (WGS) entry which is preliminary data.</text>
</comment>